<dbReference type="EMBL" id="JAAXKY010000003">
    <property type="protein sequence ID" value="NMH75913.1"/>
    <property type="molecule type" value="Genomic_DNA"/>
</dbReference>
<dbReference type="InterPro" id="IPR011330">
    <property type="entry name" value="Glyco_hydro/deAcase_b/a-brl"/>
</dbReference>
<dbReference type="Proteomes" id="UP001296706">
    <property type="component" value="Unassembled WGS sequence"/>
</dbReference>
<dbReference type="InterPro" id="IPR018763">
    <property type="entry name" value="DUF2334"/>
</dbReference>
<protein>
    <submittedName>
        <fullName evidence="1">DUF2334 domain-containing protein</fullName>
    </submittedName>
</protein>
<sequence length="258" mass="27872">MPSHLVVSLSGLTHDATESLARGVEFAAELDARGVPLSQLFRPRSASGALQLKSPLVSWMHERRAAGDAIVLHGYDHNSDPIGAWQSSALARVGRRAEFAALPRHEAGLRLTAARRALTALGLRTDMFVPPRWLASPGTVEALHDQGFGVLADENGVRLLHGRADDTVVRARVLGFRVSGERHPLADDRKAAEAWRCRVLEAEVARTVRRGGLVRINIRAKDLKRPARRAAVLAAVDAALRLGAVPATYRLTSPARAA</sequence>
<name>A0ABX1R691_9PSEU</name>
<accession>A0ABX1R691</accession>
<reference evidence="1 2" key="1">
    <citation type="submission" date="2020-04" db="EMBL/GenBank/DDBJ databases">
        <authorList>
            <person name="Klaysubun C."/>
            <person name="Duangmal K."/>
            <person name="Lipun K."/>
        </authorList>
    </citation>
    <scope>NUCLEOTIDE SEQUENCE [LARGE SCALE GENOMIC DNA]</scope>
    <source>
        <strain evidence="1 2">JCM 11839</strain>
    </source>
</reference>
<proteinExistence type="predicted"/>
<comment type="caution">
    <text evidence="1">The sequence shown here is derived from an EMBL/GenBank/DDBJ whole genome shotgun (WGS) entry which is preliminary data.</text>
</comment>
<dbReference type="Gene3D" id="3.20.20.370">
    <property type="entry name" value="Glycoside hydrolase/deacetylase"/>
    <property type="match status" value="1"/>
</dbReference>
<evidence type="ECO:0000313" key="1">
    <source>
        <dbReference type="EMBL" id="NMH75913.1"/>
    </source>
</evidence>
<dbReference type="Pfam" id="PF10096">
    <property type="entry name" value="DUF2334"/>
    <property type="match status" value="1"/>
</dbReference>
<evidence type="ECO:0000313" key="2">
    <source>
        <dbReference type="Proteomes" id="UP001296706"/>
    </source>
</evidence>
<organism evidence="1 2">
    <name type="scientific">Pseudonocardia xinjiangensis</name>
    <dbReference type="NCBI Taxonomy" id="75289"/>
    <lineage>
        <taxon>Bacteria</taxon>
        <taxon>Bacillati</taxon>
        <taxon>Actinomycetota</taxon>
        <taxon>Actinomycetes</taxon>
        <taxon>Pseudonocardiales</taxon>
        <taxon>Pseudonocardiaceae</taxon>
        <taxon>Pseudonocardia</taxon>
    </lineage>
</organism>
<gene>
    <name evidence="1" type="ORF">HF577_02165</name>
</gene>
<dbReference type="SUPFAM" id="SSF88713">
    <property type="entry name" value="Glycoside hydrolase/deacetylase"/>
    <property type="match status" value="1"/>
</dbReference>
<keyword evidence="2" id="KW-1185">Reference proteome</keyword>